<keyword evidence="4 5" id="KW-0472">Membrane</keyword>
<reference evidence="7 8" key="1">
    <citation type="submission" date="2019-03" db="EMBL/GenBank/DDBJ databases">
        <title>Genomic Encyclopedia of Type Strains, Phase IV (KMG-IV): sequencing the most valuable type-strain genomes for metagenomic binning, comparative biology and taxonomic classification.</title>
        <authorList>
            <person name="Goeker M."/>
        </authorList>
    </citation>
    <scope>NUCLEOTIDE SEQUENCE [LARGE SCALE GENOMIC DNA]</scope>
    <source>
        <strain evidence="7 8">DSM 28697</strain>
    </source>
</reference>
<dbReference type="GO" id="GO:0005886">
    <property type="term" value="C:plasma membrane"/>
    <property type="evidence" value="ECO:0007669"/>
    <property type="project" value="TreeGrafter"/>
</dbReference>
<sequence length="215" mass="23295">MLLDYVFIGMAVILFATMFILGEILVKTRGILGAIGLLLMLLYFSYHVSGGALVWMVAIYIIGIALILIDGKLLNDGTLAIIGTLMMIVAIAVPSPSLTYGVAVTIGMMIGVAGALFLLKVFPKRNVWSKLALKDRLTSEAGYNSINLSYKELVGKEGMTMTDFRPIGTVRINETDYSAVSSGQWIKQQTTVNVVAVDGTKIVVKPQTEESIIQE</sequence>
<dbReference type="Gene3D" id="2.40.50.140">
    <property type="entry name" value="Nucleic acid-binding proteins"/>
    <property type="match status" value="1"/>
</dbReference>
<feature type="transmembrane region" description="Helical" evidence="5">
    <location>
        <begin position="52"/>
        <end position="69"/>
    </location>
</feature>
<protein>
    <submittedName>
        <fullName evidence="7">NfeD-like partner-binding protein</fullName>
    </submittedName>
</protein>
<dbReference type="InterPro" id="IPR052165">
    <property type="entry name" value="Membrane_assoc_protease"/>
</dbReference>
<feature type="transmembrane region" description="Helical" evidence="5">
    <location>
        <begin position="100"/>
        <end position="122"/>
    </location>
</feature>
<feature type="transmembrane region" description="Helical" evidence="5">
    <location>
        <begin position="76"/>
        <end position="94"/>
    </location>
</feature>
<dbReference type="RefSeq" id="WP_133579562.1">
    <property type="nucleotide sequence ID" value="NZ_SNYJ01000003.1"/>
</dbReference>
<name>A0A4R6UA25_9BACI</name>
<evidence type="ECO:0000256" key="4">
    <source>
        <dbReference type="ARBA" id="ARBA00023136"/>
    </source>
</evidence>
<keyword evidence="2 5" id="KW-0812">Transmembrane</keyword>
<dbReference type="Pfam" id="PF01957">
    <property type="entry name" value="NfeD"/>
    <property type="match status" value="1"/>
</dbReference>
<evidence type="ECO:0000313" key="8">
    <source>
        <dbReference type="Proteomes" id="UP000295632"/>
    </source>
</evidence>
<keyword evidence="8" id="KW-1185">Reference proteome</keyword>
<evidence type="ECO:0000313" key="7">
    <source>
        <dbReference type="EMBL" id="TDQ41709.1"/>
    </source>
</evidence>
<dbReference type="PANTHER" id="PTHR33507:SF3">
    <property type="entry name" value="INNER MEMBRANE PROTEIN YBBJ"/>
    <property type="match status" value="1"/>
</dbReference>
<keyword evidence="3 5" id="KW-1133">Transmembrane helix</keyword>
<dbReference type="AlphaFoldDB" id="A0A4R6UA25"/>
<evidence type="ECO:0000259" key="6">
    <source>
        <dbReference type="Pfam" id="PF01957"/>
    </source>
</evidence>
<dbReference type="InterPro" id="IPR012340">
    <property type="entry name" value="NA-bd_OB-fold"/>
</dbReference>
<dbReference type="OrthoDB" id="9806253at2"/>
<dbReference type="Proteomes" id="UP000295632">
    <property type="component" value="Unassembled WGS sequence"/>
</dbReference>
<dbReference type="PANTHER" id="PTHR33507">
    <property type="entry name" value="INNER MEMBRANE PROTEIN YBBJ"/>
    <property type="match status" value="1"/>
</dbReference>
<evidence type="ECO:0000256" key="5">
    <source>
        <dbReference type="SAM" id="Phobius"/>
    </source>
</evidence>
<feature type="transmembrane region" description="Helical" evidence="5">
    <location>
        <begin position="30"/>
        <end position="46"/>
    </location>
</feature>
<dbReference type="InterPro" id="IPR002810">
    <property type="entry name" value="NfeD-like_C"/>
</dbReference>
<feature type="transmembrane region" description="Helical" evidence="5">
    <location>
        <begin position="6"/>
        <end position="25"/>
    </location>
</feature>
<organism evidence="7 8">
    <name type="scientific">Aureibacillus halotolerans</name>
    <dbReference type="NCBI Taxonomy" id="1508390"/>
    <lineage>
        <taxon>Bacteria</taxon>
        <taxon>Bacillati</taxon>
        <taxon>Bacillota</taxon>
        <taxon>Bacilli</taxon>
        <taxon>Bacillales</taxon>
        <taxon>Bacillaceae</taxon>
        <taxon>Aureibacillus</taxon>
    </lineage>
</organism>
<feature type="domain" description="NfeD-like C-terminal" evidence="6">
    <location>
        <begin position="151"/>
        <end position="206"/>
    </location>
</feature>
<comment type="caution">
    <text evidence="7">The sequence shown here is derived from an EMBL/GenBank/DDBJ whole genome shotgun (WGS) entry which is preliminary data.</text>
</comment>
<accession>A0A4R6UA25</accession>
<dbReference type="EMBL" id="SNYJ01000003">
    <property type="protein sequence ID" value="TDQ41709.1"/>
    <property type="molecule type" value="Genomic_DNA"/>
</dbReference>
<evidence type="ECO:0000256" key="1">
    <source>
        <dbReference type="ARBA" id="ARBA00004141"/>
    </source>
</evidence>
<gene>
    <name evidence="7" type="ORF">EV213_103295</name>
</gene>
<evidence type="ECO:0000256" key="3">
    <source>
        <dbReference type="ARBA" id="ARBA00022989"/>
    </source>
</evidence>
<proteinExistence type="predicted"/>
<comment type="subcellular location">
    <subcellularLocation>
        <location evidence="1">Membrane</location>
        <topology evidence="1">Multi-pass membrane protein</topology>
    </subcellularLocation>
</comment>
<evidence type="ECO:0000256" key="2">
    <source>
        <dbReference type="ARBA" id="ARBA00022692"/>
    </source>
</evidence>
<dbReference type="SUPFAM" id="SSF141322">
    <property type="entry name" value="NfeD domain-like"/>
    <property type="match status" value="1"/>
</dbReference>